<dbReference type="AlphaFoldDB" id="A0A0G0UC74"/>
<feature type="transmembrane region" description="Helical" evidence="1">
    <location>
        <begin position="36"/>
        <end position="58"/>
    </location>
</feature>
<keyword evidence="1" id="KW-0472">Membrane</keyword>
<feature type="transmembrane region" description="Helical" evidence="1">
    <location>
        <begin position="6"/>
        <end position="24"/>
    </location>
</feature>
<sequence>MIIWGALVGMISATASFFFLKVSEKAKIERDRELENFMDLLITFFFSVSLFSHVHAFIASSSPGFIQTLLTTIMYYAIWVVPYVSIIQWKKRDGTRRFRAWIQQMRQRRKNADRQILARAKNRAKELCAIIAGVEWSPVRDNIQQLVSQTLPDLLSYRHGLTEAIASSIEILTKGEADTSEMGRTLQVKSQKDDQWFRETLQSTEDRISETMATLLHLETDLRRAVLTRNQEELEAVRRKLTTLNASVGETSQAIRVADSEVGRTNAPVAEILSINRQAQ</sequence>
<keyword evidence="1" id="KW-1133">Transmembrane helix</keyword>
<protein>
    <submittedName>
        <fullName evidence="2">Uncharacterized protein</fullName>
    </submittedName>
</protein>
<proteinExistence type="predicted"/>
<dbReference type="EMBL" id="LCAH01000011">
    <property type="protein sequence ID" value="KKR86568.1"/>
    <property type="molecule type" value="Genomic_DNA"/>
</dbReference>
<gene>
    <name evidence="2" type="ORF">UU35_C0011G0021</name>
</gene>
<organism evidence="2 3">
    <name type="scientific">Candidatus Uhrbacteria bacterium GW2011_GWC2_41_11</name>
    <dbReference type="NCBI Taxonomy" id="1618985"/>
    <lineage>
        <taxon>Bacteria</taxon>
        <taxon>Candidatus Uhriibacteriota</taxon>
    </lineage>
</organism>
<comment type="caution">
    <text evidence="2">The sequence shown here is derived from an EMBL/GenBank/DDBJ whole genome shotgun (WGS) entry which is preliminary data.</text>
</comment>
<accession>A0A0G0UC74</accession>
<evidence type="ECO:0000256" key="1">
    <source>
        <dbReference type="SAM" id="Phobius"/>
    </source>
</evidence>
<evidence type="ECO:0000313" key="2">
    <source>
        <dbReference type="EMBL" id="KKR86568.1"/>
    </source>
</evidence>
<keyword evidence="1" id="KW-0812">Transmembrane</keyword>
<feature type="transmembrane region" description="Helical" evidence="1">
    <location>
        <begin position="64"/>
        <end position="89"/>
    </location>
</feature>
<dbReference type="Proteomes" id="UP000034616">
    <property type="component" value="Unassembled WGS sequence"/>
</dbReference>
<name>A0A0G0UC74_9BACT</name>
<reference evidence="2 3" key="1">
    <citation type="journal article" date="2015" name="Nature">
        <title>rRNA introns, odd ribosomes, and small enigmatic genomes across a large radiation of phyla.</title>
        <authorList>
            <person name="Brown C.T."/>
            <person name="Hug L.A."/>
            <person name="Thomas B.C."/>
            <person name="Sharon I."/>
            <person name="Castelle C.J."/>
            <person name="Singh A."/>
            <person name="Wilkins M.J."/>
            <person name="Williams K.H."/>
            <person name="Banfield J.F."/>
        </authorList>
    </citation>
    <scope>NUCLEOTIDE SEQUENCE [LARGE SCALE GENOMIC DNA]</scope>
</reference>
<evidence type="ECO:0000313" key="3">
    <source>
        <dbReference type="Proteomes" id="UP000034616"/>
    </source>
</evidence>